<reference evidence="1" key="1">
    <citation type="submission" date="2021-01" db="EMBL/GenBank/DDBJ databases">
        <authorList>
            <person name="Sun Q."/>
        </authorList>
    </citation>
    <scope>NUCLEOTIDE SEQUENCE</scope>
    <source>
        <strain evidence="1">YIM B02566</strain>
    </source>
</reference>
<evidence type="ECO:0000313" key="2">
    <source>
        <dbReference type="Proteomes" id="UP000616151"/>
    </source>
</evidence>
<accession>A0ACC5R8G1</accession>
<comment type="caution">
    <text evidence="1">The sequence shown here is derived from an EMBL/GenBank/DDBJ whole genome shotgun (WGS) entry which is preliminary data.</text>
</comment>
<proteinExistence type="predicted"/>
<evidence type="ECO:0000313" key="1">
    <source>
        <dbReference type="EMBL" id="MBK1868897.1"/>
    </source>
</evidence>
<keyword evidence="2" id="KW-1185">Reference proteome</keyword>
<sequence length="214" mass="24179">MPQLSEKPYLHEGATVTGSTLGRYVEIGAGARIVESVFGDYSYTDRYADIAYSTLGKFANVAAFVRLNPSEHPYQRASLHHFMYRSEYYWPEEKSEKALFDWRRSRPVTLGHDTWIGHGSVIMKGVTIGDGAIVGSLSVVTKDVPPYAIVAGKPAQFLKWRHPQEIAERLQALAWWDWDHETLREALPDFRALSAEAFLERYETSEAAARRVAG</sequence>
<dbReference type="Proteomes" id="UP000616151">
    <property type="component" value="Unassembled WGS sequence"/>
</dbReference>
<organism evidence="1 2">
    <name type="scientific">Taklimakanibacter albus</name>
    <dbReference type="NCBI Taxonomy" id="2800327"/>
    <lineage>
        <taxon>Bacteria</taxon>
        <taxon>Pseudomonadati</taxon>
        <taxon>Pseudomonadota</taxon>
        <taxon>Alphaproteobacteria</taxon>
        <taxon>Hyphomicrobiales</taxon>
        <taxon>Aestuariivirgaceae</taxon>
        <taxon>Taklimakanibacter</taxon>
    </lineage>
</organism>
<dbReference type="EMBL" id="JAENHL010000007">
    <property type="protein sequence ID" value="MBK1868897.1"/>
    <property type="molecule type" value="Genomic_DNA"/>
</dbReference>
<protein>
    <submittedName>
        <fullName evidence="1">Uncharacterized protein</fullName>
    </submittedName>
</protein>
<name>A0ACC5R8G1_9HYPH</name>
<gene>
    <name evidence="1" type="ORF">JHL16_21240</name>
</gene>